<dbReference type="InterPro" id="IPR036046">
    <property type="entry name" value="Acylphosphatase-like_dom_sf"/>
</dbReference>
<dbReference type="PANTHER" id="PTHR47268">
    <property type="entry name" value="ACYLPHOSPHATASE"/>
    <property type="match status" value="1"/>
</dbReference>
<dbReference type="GO" id="GO:0003998">
    <property type="term" value="F:acylphosphatase activity"/>
    <property type="evidence" value="ECO:0007669"/>
    <property type="project" value="UniProtKB-EC"/>
</dbReference>
<evidence type="ECO:0000256" key="3">
    <source>
        <dbReference type="ARBA" id="ARBA00047645"/>
    </source>
</evidence>
<dbReference type="Pfam" id="PF00708">
    <property type="entry name" value="Acylphosphatase"/>
    <property type="match status" value="1"/>
</dbReference>
<reference evidence="7 8" key="1">
    <citation type="submission" date="2015-09" db="EMBL/GenBank/DDBJ databases">
        <authorList>
            <person name="Jackson K.R."/>
            <person name="Lunt B.L."/>
            <person name="Fisher J.N.B."/>
            <person name="Gardner A.V."/>
            <person name="Bailey M.E."/>
            <person name="Deus L.M."/>
            <person name="Earl A.S."/>
            <person name="Gibby P.D."/>
            <person name="Hartmann K.A."/>
            <person name="Liu J.E."/>
            <person name="Manci A.M."/>
            <person name="Nielsen D.A."/>
            <person name="Solomon M.B."/>
            <person name="Breakwell D.P."/>
            <person name="Burnett S.H."/>
            <person name="Grose J.H."/>
        </authorList>
    </citation>
    <scope>NUCLEOTIDE SEQUENCE [LARGE SCALE GENOMIC DNA]</scope>
    <source>
        <strain evidence="7 8">16</strain>
    </source>
</reference>
<comment type="caution">
    <text evidence="7">The sequence shown here is derived from an EMBL/GenBank/DDBJ whole genome shotgun (WGS) entry which is preliminary data.</text>
</comment>
<name>A0A0P6VTF4_9HYPH</name>
<dbReference type="EMBL" id="LJYW01000001">
    <property type="protein sequence ID" value="KPL54864.1"/>
    <property type="molecule type" value="Genomic_DNA"/>
</dbReference>
<feature type="active site" evidence="4">
    <location>
        <position position="38"/>
    </location>
</feature>
<comment type="similarity">
    <text evidence="1 5">Belongs to the acylphosphatase family.</text>
</comment>
<sequence length="95" mass="10336">MADRTVHATVSGRVQGVGYREWTRRKAVAAGLAGWVRNRREGTVEAVLSGTDAAVAELVERLRHGPRSAEVTDIAIEEIETPEGLPADFEIRPTV</sequence>
<protein>
    <recommendedName>
        <fullName evidence="2 4">acylphosphatase</fullName>
        <ecNumber evidence="2 4">3.6.1.7</ecNumber>
    </recommendedName>
</protein>
<evidence type="ECO:0000256" key="4">
    <source>
        <dbReference type="PROSITE-ProRule" id="PRU00520"/>
    </source>
</evidence>
<feature type="active site" evidence="4">
    <location>
        <position position="20"/>
    </location>
</feature>
<dbReference type="Proteomes" id="UP000048984">
    <property type="component" value="Unassembled WGS sequence"/>
</dbReference>
<evidence type="ECO:0000256" key="5">
    <source>
        <dbReference type="RuleBase" id="RU004168"/>
    </source>
</evidence>
<comment type="catalytic activity">
    <reaction evidence="3 4">
        <text>an acyl phosphate + H2O = a carboxylate + phosphate + H(+)</text>
        <dbReference type="Rhea" id="RHEA:14965"/>
        <dbReference type="ChEBI" id="CHEBI:15377"/>
        <dbReference type="ChEBI" id="CHEBI:15378"/>
        <dbReference type="ChEBI" id="CHEBI:29067"/>
        <dbReference type="ChEBI" id="CHEBI:43474"/>
        <dbReference type="ChEBI" id="CHEBI:59918"/>
        <dbReference type="EC" id="3.6.1.7"/>
    </reaction>
</comment>
<accession>A0A0P6VTF4</accession>
<dbReference type="PROSITE" id="PS00151">
    <property type="entry name" value="ACYLPHOSPHATASE_2"/>
    <property type="match status" value="1"/>
</dbReference>
<organism evidence="7 8">
    <name type="scientific">Prosthecodimorpha hirschii</name>
    <dbReference type="NCBI Taxonomy" id="665126"/>
    <lineage>
        <taxon>Bacteria</taxon>
        <taxon>Pseudomonadati</taxon>
        <taxon>Pseudomonadota</taxon>
        <taxon>Alphaproteobacteria</taxon>
        <taxon>Hyphomicrobiales</taxon>
        <taxon>Ancalomicrobiaceae</taxon>
        <taxon>Prosthecodimorpha</taxon>
    </lineage>
</organism>
<dbReference type="RefSeq" id="WP_054361030.1">
    <property type="nucleotide sequence ID" value="NZ_LJYW01000001.1"/>
</dbReference>
<evidence type="ECO:0000313" key="7">
    <source>
        <dbReference type="EMBL" id="KPL54864.1"/>
    </source>
</evidence>
<evidence type="ECO:0000256" key="1">
    <source>
        <dbReference type="ARBA" id="ARBA00005614"/>
    </source>
</evidence>
<proteinExistence type="inferred from homology"/>
<evidence type="ECO:0000259" key="6">
    <source>
        <dbReference type="PROSITE" id="PS51160"/>
    </source>
</evidence>
<dbReference type="InterPro" id="IPR020456">
    <property type="entry name" value="Acylphosphatase"/>
</dbReference>
<keyword evidence="8" id="KW-1185">Reference proteome</keyword>
<dbReference type="InterPro" id="IPR017968">
    <property type="entry name" value="Acylphosphatase_CS"/>
</dbReference>
<dbReference type="SUPFAM" id="SSF54975">
    <property type="entry name" value="Acylphosphatase/BLUF domain-like"/>
    <property type="match status" value="1"/>
</dbReference>
<dbReference type="PROSITE" id="PS51160">
    <property type="entry name" value="ACYLPHOSPHATASE_3"/>
    <property type="match status" value="1"/>
</dbReference>
<keyword evidence="4" id="KW-0378">Hydrolase</keyword>
<dbReference type="Gene3D" id="3.30.70.100">
    <property type="match status" value="1"/>
</dbReference>
<reference evidence="7 8" key="2">
    <citation type="submission" date="2015-10" db="EMBL/GenBank/DDBJ databases">
        <title>Draft Genome Sequence of Prosthecomicrobium hirschii ATCC 27832.</title>
        <authorList>
            <person name="Daniel J."/>
            <person name="Givan S.A."/>
            <person name="Brun Y.V."/>
            <person name="Brown P.J."/>
        </authorList>
    </citation>
    <scope>NUCLEOTIDE SEQUENCE [LARGE SCALE GENOMIC DNA]</scope>
    <source>
        <strain evidence="7 8">16</strain>
    </source>
</reference>
<gene>
    <name evidence="7" type="ORF">ABB55_23765</name>
</gene>
<dbReference type="EC" id="3.6.1.7" evidence="2 4"/>
<dbReference type="InterPro" id="IPR001792">
    <property type="entry name" value="Acylphosphatase-like_dom"/>
</dbReference>
<dbReference type="AlphaFoldDB" id="A0A0P6VTF4"/>
<dbReference type="PRINTS" id="PR00112">
    <property type="entry name" value="ACYLPHPHTASE"/>
</dbReference>
<feature type="domain" description="Acylphosphatase-like" evidence="6">
    <location>
        <begin position="5"/>
        <end position="93"/>
    </location>
</feature>
<evidence type="ECO:0000256" key="2">
    <source>
        <dbReference type="ARBA" id="ARBA00012150"/>
    </source>
</evidence>
<dbReference type="STRING" id="665126.ABB55_23765"/>
<dbReference type="PANTHER" id="PTHR47268:SF4">
    <property type="entry name" value="ACYLPHOSPHATASE"/>
    <property type="match status" value="1"/>
</dbReference>
<evidence type="ECO:0000313" key="8">
    <source>
        <dbReference type="Proteomes" id="UP000048984"/>
    </source>
</evidence>